<dbReference type="OrthoDB" id="9814204at2"/>
<gene>
    <name evidence="2" type="ORF">C8N24_0069</name>
</gene>
<dbReference type="PANTHER" id="PTHR43283:SF7">
    <property type="entry name" value="BETA-LACTAMASE-RELATED DOMAIN-CONTAINING PROTEIN"/>
    <property type="match status" value="1"/>
</dbReference>
<name>A0A660L6Z7_9ACTN</name>
<dbReference type="RefSeq" id="WP_121246684.1">
    <property type="nucleotide sequence ID" value="NZ_RBIL01000001.1"/>
</dbReference>
<dbReference type="InterPro" id="IPR001466">
    <property type="entry name" value="Beta-lactam-related"/>
</dbReference>
<dbReference type="PANTHER" id="PTHR43283">
    <property type="entry name" value="BETA-LACTAMASE-RELATED"/>
    <property type="match status" value="1"/>
</dbReference>
<keyword evidence="3" id="KW-1185">Reference proteome</keyword>
<evidence type="ECO:0000313" key="2">
    <source>
        <dbReference type="EMBL" id="RKQ90269.1"/>
    </source>
</evidence>
<dbReference type="Gene3D" id="3.40.710.10">
    <property type="entry name" value="DD-peptidase/beta-lactamase superfamily"/>
    <property type="match status" value="1"/>
</dbReference>
<organism evidence="2 3">
    <name type="scientific">Solirubrobacter pauli</name>
    <dbReference type="NCBI Taxonomy" id="166793"/>
    <lineage>
        <taxon>Bacteria</taxon>
        <taxon>Bacillati</taxon>
        <taxon>Actinomycetota</taxon>
        <taxon>Thermoleophilia</taxon>
        <taxon>Solirubrobacterales</taxon>
        <taxon>Solirubrobacteraceae</taxon>
        <taxon>Solirubrobacter</taxon>
    </lineage>
</organism>
<dbReference type="Proteomes" id="UP000278962">
    <property type="component" value="Unassembled WGS sequence"/>
</dbReference>
<accession>A0A660L6Z7</accession>
<dbReference type="SUPFAM" id="SSF56601">
    <property type="entry name" value="beta-lactamase/transpeptidase-like"/>
    <property type="match status" value="1"/>
</dbReference>
<reference evidence="2 3" key="1">
    <citation type="submission" date="2018-10" db="EMBL/GenBank/DDBJ databases">
        <title>Genomic Encyclopedia of Archaeal and Bacterial Type Strains, Phase II (KMG-II): from individual species to whole genera.</title>
        <authorList>
            <person name="Goeker M."/>
        </authorList>
    </citation>
    <scope>NUCLEOTIDE SEQUENCE [LARGE SCALE GENOMIC DNA]</scope>
    <source>
        <strain evidence="2 3">DSM 14954</strain>
    </source>
</reference>
<proteinExistence type="predicted"/>
<dbReference type="AlphaFoldDB" id="A0A660L6Z7"/>
<protein>
    <submittedName>
        <fullName evidence="2">CubicO group peptidase (Beta-lactamase class C family)</fullName>
    </submittedName>
</protein>
<feature type="domain" description="Beta-lactamase-related" evidence="1">
    <location>
        <begin position="55"/>
        <end position="322"/>
    </location>
</feature>
<sequence length="329" mass="35558">MLDDWQIGPRNRWAYVHVGEVVETTMVTRGDGPVTELARAEAPLALELPPYTDGFALVRDGVLLHEAYGGEMGETSRHLSQSVAKSVLGLTTLLVGVDPQAPVTDFVPEVAGSGYDGATVRHLLDMTAAVDFVEDYEHFVRYDAVCGWHDPIDGAPGSILEFLPTIGKADWAHGTRFHYASPNTDLLGLVVQRAARKPLASVIADVLWSAIGAERDAELAVDPRGTAVISGGFCATLRDYARLGIFVAERDMNLGTQPIQDPTVPVSAQGYANQWWRRDGAICARGIHGQLVAVNPDARTVLTILSSWPTAVDAKLDAGQRVLVRKLTR</sequence>
<dbReference type="EMBL" id="RBIL01000001">
    <property type="protein sequence ID" value="RKQ90269.1"/>
    <property type="molecule type" value="Genomic_DNA"/>
</dbReference>
<dbReference type="InterPro" id="IPR012338">
    <property type="entry name" value="Beta-lactam/transpept-like"/>
</dbReference>
<dbReference type="InterPro" id="IPR050789">
    <property type="entry name" value="Diverse_Enzym_Activities"/>
</dbReference>
<dbReference type="Pfam" id="PF00144">
    <property type="entry name" value="Beta-lactamase"/>
    <property type="match status" value="1"/>
</dbReference>
<comment type="caution">
    <text evidence="2">The sequence shown here is derived from an EMBL/GenBank/DDBJ whole genome shotgun (WGS) entry which is preliminary data.</text>
</comment>
<evidence type="ECO:0000259" key="1">
    <source>
        <dbReference type="Pfam" id="PF00144"/>
    </source>
</evidence>
<evidence type="ECO:0000313" key="3">
    <source>
        <dbReference type="Proteomes" id="UP000278962"/>
    </source>
</evidence>